<name>A0ABR2K7C6_9EUKA</name>
<accession>A0ABR2K7C6</accession>
<evidence type="ECO:0000256" key="1">
    <source>
        <dbReference type="SAM" id="MobiDB-lite"/>
    </source>
</evidence>
<sequence>MNDWITHFGAFTDFTYDMAADEKESVPIGSSTPESILNLPQIILDNNESQEETILKNEKSKKYRNFPSQMSVTKSPRAIDGDDIDFSDDSSSSSADFEIETLYKRKKDQKKPKIKMNKVIYSFQKPEPEVRKIFVTSRAPRSKNNEKISIKREYIHLKTRLTSRRKIPLSSMVHQHELMIADISDLENKK</sequence>
<reference evidence="2 3" key="1">
    <citation type="submission" date="2024-04" db="EMBL/GenBank/DDBJ databases">
        <title>Tritrichomonas musculus Genome.</title>
        <authorList>
            <person name="Alves-Ferreira E."/>
            <person name="Grigg M."/>
            <person name="Lorenzi H."/>
            <person name="Galac M."/>
        </authorList>
    </citation>
    <scope>NUCLEOTIDE SEQUENCE [LARGE SCALE GENOMIC DNA]</scope>
    <source>
        <strain evidence="2 3">EAF2021</strain>
    </source>
</reference>
<organism evidence="2 3">
    <name type="scientific">Tritrichomonas musculus</name>
    <dbReference type="NCBI Taxonomy" id="1915356"/>
    <lineage>
        <taxon>Eukaryota</taxon>
        <taxon>Metamonada</taxon>
        <taxon>Parabasalia</taxon>
        <taxon>Tritrichomonadida</taxon>
        <taxon>Tritrichomonadidae</taxon>
        <taxon>Tritrichomonas</taxon>
    </lineage>
</organism>
<proteinExistence type="predicted"/>
<dbReference type="EMBL" id="JAPFFF010000006">
    <property type="protein sequence ID" value="KAK8886827.1"/>
    <property type="molecule type" value="Genomic_DNA"/>
</dbReference>
<feature type="region of interest" description="Disordered" evidence="1">
    <location>
        <begin position="67"/>
        <end position="93"/>
    </location>
</feature>
<comment type="caution">
    <text evidence="2">The sequence shown here is derived from an EMBL/GenBank/DDBJ whole genome shotgun (WGS) entry which is preliminary data.</text>
</comment>
<gene>
    <name evidence="2" type="ORF">M9Y10_037860</name>
</gene>
<evidence type="ECO:0000313" key="2">
    <source>
        <dbReference type="EMBL" id="KAK8886827.1"/>
    </source>
</evidence>
<keyword evidence="3" id="KW-1185">Reference proteome</keyword>
<protein>
    <submittedName>
        <fullName evidence="2">Uncharacterized protein</fullName>
    </submittedName>
</protein>
<evidence type="ECO:0000313" key="3">
    <source>
        <dbReference type="Proteomes" id="UP001470230"/>
    </source>
</evidence>
<dbReference type="Proteomes" id="UP001470230">
    <property type="component" value="Unassembled WGS sequence"/>
</dbReference>